<dbReference type="SUPFAM" id="SSF52540">
    <property type="entry name" value="P-loop containing nucleoside triphosphate hydrolases"/>
    <property type="match status" value="1"/>
</dbReference>
<feature type="region of interest" description="Disordered" evidence="1">
    <location>
        <begin position="429"/>
        <end position="529"/>
    </location>
</feature>
<accession>A0A9P6HKH2</accession>
<sequence>MFIIEVFTGSVPFGDAISSITMTKILNGMRPERPTHPGFTDDLWALTQQCWEEEPQDRPSMDVVVERITSQGVDLFWAQQPADPRSHGMSRAVPSRGPTRMQTLAADVPPSIPKAPAQFFNRDDILEDLLDLAARSAPVALYGAGGMGKTAIALTLLHHQEIANRFGKYRYFIRCDNLENSVDDLLGSLSKAVGFPRPKTVAQLVSHFEAAPHCILVLDGIDLILDPRASRAAEIATTIGEFGRCPKVCLVATSRVDFEIPGFWRMKVSRLPEEAARRTFHSYCSLEESAMIDGILSELDFHPLSIVLLASAVEENGWDEPALVEEWNDGKTSMLKASGHQSLEDNIESILLTPAIRELGPTARKTLEAIANAPTDVQESELSKKFPGINGVEDAVEVLCKSFLMYRQDGLVKMHSPFRLYFKHTRRAGNPGVPDVQPPKPDVQPQQKDVRPPPPDVQPSEPGVQPLRADAKQPQTSGKRPLPTRPSADAPREHPPTTVDGGARASSLSKTFGSVKNRVKSGFKKLSCF</sequence>
<dbReference type="Gene3D" id="3.40.50.300">
    <property type="entry name" value="P-loop containing nucleotide triphosphate hydrolases"/>
    <property type="match status" value="1"/>
</dbReference>
<reference evidence="2" key="2">
    <citation type="submission" date="2020-11" db="EMBL/GenBank/DDBJ databases">
        <authorList>
            <consortium name="DOE Joint Genome Institute"/>
            <person name="Kuo A."/>
            <person name="Miyauchi S."/>
            <person name="Kiss E."/>
            <person name="Drula E."/>
            <person name="Kohler A."/>
            <person name="Sanchez-Garcia M."/>
            <person name="Andreopoulos B."/>
            <person name="Barry K.W."/>
            <person name="Bonito G."/>
            <person name="Buee M."/>
            <person name="Carver A."/>
            <person name="Chen C."/>
            <person name="Cichocki N."/>
            <person name="Clum A."/>
            <person name="Culley D."/>
            <person name="Crous P.W."/>
            <person name="Fauchery L."/>
            <person name="Girlanda M."/>
            <person name="Hayes R."/>
            <person name="Keri Z."/>
            <person name="Labutti K."/>
            <person name="Lipzen A."/>
            <person name="Lombard V."/>
            <person name="Magnuson J."/>
            <person name="Maillard F."/>
            <person name="Morin E."/>
            <person name="Murat C."/>
            <person name="Nolan M."/>
            <person name="Ohm R."/>
            <person name="Pangilinan J."/>
            <person name="Pereira M."/>
            <person name="Perotto S."/>
            <person name="Peter M."/>
            <person name="Riley R."/>
            <person name="Sitrit Y."/>
            <person name="Stielow B."/>
            <person name="Szollosi G."/>
            <person name="Zifcakova L."/>
            <person name="Stursova M."/>
            <person name="Spatafora J.W."/>
            <person name="Tedersoo L."/>
            <person name="Vaario L.-M."/>
            <person name="Yamada A."/>
            <person name="Yan M."/>
            <person name="Wang P."/>
            <person name="Xu J."/>
            <person name="Bruns T."/>
            <person name="Baldrian P."/>
            <person name="Vilgalys R."/>
            <person name="Henrissat B."/>
            <person name="Grigoriev I.V."/>
            <person name="Hibbett D."/>
            <person name="Nagy L.G."/>
            <person name="Martin F.M."/>
        </authorList>
    </citation>
    <scope>NUCLEOTIDE SEQUENCE</scope>
    <source>
        <strain evidence="2">UH-Tt-Lm1</strain>
    </source>
</reference>
<dbReference type="EMBL" id="WIUZ02000003">
    <property type="protein sequence ID" value="KAF9789173.1"/>
    <property type="molecule type" value="Genomic_DNA"/>
</dbReference>
<keyword evidence="2" id="KW-0378">Hydrolase</keyword>
<comment type="caution">
    <text evidence="2">The sequence shown here is derived from an EMBL/GenBank/DDBJ whole genome shotgun (WGS) entry which is preliminary data.</text>
</comment>
<gene>
    <name evidence="2" type="ORF">BJ322DRAFT_1041338</name>
</gene>
<evidence type="ECO:0000256" key="1">
    <source>
        <dbReference type="SAM" id="MobiDB-lite"/>
    </source>
</evidence>
<dbReference type="GO" id="GO:0016787">
    <property type="term" value="F:hydrolase activity"/>
    <property type="evidence" value="ECO:0007669"/>
    <property type="project" value="UniProtKB-KW"/>
</dbReference>
<name>A0A9P6HKH2_9AGAM</name>
<evidence type="ECO:0000313" key="2">
    <source>
        <dbReference type="EMBL" id="KAF9789173.1"/>
    </source>
</evidence>
<dbReference type="Gene3D" id="1.10.510.10">
    <property type="entry name" value="Transferase(Phosphotransferase) domain 1"/>
    <property type="match status" value="1"/>
</dbReference>
<keyword evidence="3" id="KW-1185">Reference proteome</keyword>
<dbReference type="InterPro" id="IPR027417">
    <property type="entry name" value="P-loop_NTPase"/>
</dbReference>
<evidence type="ECO:0000313" key="3">
    <source>
        <dbReference type="Proteomes" id="UP000736335"/>
    </source>
</evidence>
<organism evidence="2 3">
    <name type="scientific">Thelephora terrestris</name>
    <dbReference type="NCBI Taxonomy" id="56493"/>
    <lineage>
        <taxon>Eukaryota</taxon>
        <taxon>Fungi</taxon>
        <taxon>Dikarya</taxon>
        <taxon>Basidiomycota</taxon>
        <taxon>Agaricomycotina</taxon>
        <taxon>Agaricomycetes</taxon>
        <taxon>Thelephorales</taxon>
        <taxon>Thelephoraceae</taxon>
        <taxon>Thelephora</taxon>
    </lineage>
</organism>
<dbReference type="OrthoDB" id="1534087at2759"/>
<proteinExistence type="predicted"/>
<dbReference type="SUPFAM" id="SSF56112">
    <property type="entry name" value="Protein kinase-like (PK-like)"/>
    <property type="match status" value="1"/>
</dbReference>
<dbReference type="Proteomes" id="UP000736335">
    <property type="component" value="Unassembled WGS sequence"/>
</dbReference>
<dbReference type="InterPro" id="IPR011009">
    <property type="entry name" value="Kinase-like_dom_sf"/>
</dbReference>
<protein>
    <submittedName>
        <fullName evidence="2">P-loop containing nucleoside triphosphate hydrolase protein</fullName>
    </submittedName>
</protein>
<reference evidence="2" key="1">
    <citation type="journal article" date="2020" name="Nat. Commun.">
        <title>Large-scale genome sequencing of mycorrhizal fungi provides insights into the early evolution of symbiotic traits.</title>
        <authorList>
            <person name="Miyauchi S."/>
            <person name="Kiss E."/>
            <person name="Kuo A."/>
            <person name="Drula E."/>
            <person name="Kohler A."/>
            <person name="Sanchez-Garcia M."/>
            <person name="Morin E."/>
            <person name="Andreopoulos B."/>
            <person name="Barry K.W."/>
            <person name="Bonito G."/>
            <person name="Buee M."/>
            <person name="Carver A."/>
            <person name="Chen C."/>
            <person name="Cichocki N."/>
            <person name="Clum A."/>
            <person name="Culley D."/>
            <person name="Crous P.W."/>
            <person name="Fauchery L."/>
            <person name="Girlanda M."/>
            <person name="Hayes R.D."/>
            <person name="Keri Z."/>
            <person name="LaButti K."/>
            <person name="Lipzen A."/>
            <person name="Lombard V."/>
            <person name="Magnuson J."/>
            <person name="Maillard F."/>
            <person name="Murat C."/>
            <person name="Nolan M."/>
            <person name="Ohm R.A."/>
            <person name="Pangilinan J."/>
            <person name="Pereira M.F."/>
            <person name="Perotto S."/>
            <person name="Peter M."/>
            <person name="Pfister S."/>
            <person name="Riley R."/>
            <person name="Sitrit Y."/>
            <person name="Stielow J.B."/>
            <person name="Szollosi G."/>
            <person name="Zifcakova L."/>
            <person name="Stursova M."/>
            <person name="Spatafora J.W."/>
            <person name="Tedersoo L."/>
            <person name="Vaario L.M."/>
            <person name="Yamada A."/>
            <person name="Yan M."/>
            <person name="Wang P."/>
            <person name="Xu J."/>
            <person name="Bruns T."/>
            <person name="Baldrian P."/>
            <person name="Vilgalys R."/>
            <person name="Dunand C."/>
            <person name="Henrissat B."/>
            <person name="Grigoriev I.V."/>
            <person name="Hibbett D."/>
            <person name="Nagy L.G."/>
            <person name="Martin F.M."/>
        </authorList>
    </citation>
    <scope>NUCLEOTIDE SEQUENCE</scope>
    <source>
        <strain evidence="2">UH-Tt-Lm1</strain>
    </source>
</reference>
<dbReference type="AlphaFoldDB" id="A0A9P6HKH2"/>